<dbReference type="Pfam" id="PF00339">
    <property type="entry name" value="Arrestin_N"/>
    <property type="match status" value="1"/>
</dbReference>
<sequence length="401" mass="44369">MGKSRLLEICFDGPVDAFYAGTQVSGKVLLDLGENQKVQAIKLRVFGQAAVLIRKSDKPTRNPSEEETYMDETEVLFGGNESSLTAGSLILGKGIHEFRFLFRLRDNLPSSFESPYGYVRFWCRASLHRPWKPQQSVKRPFTVVGILQLSDRMGAFLPSQRCIQRTFSFWERLICCAAGGVTMNLNIDRCAFVPGEHILLNGEVSNYSDKRITCVQAFLQQNLNFRSKKVVKQCMGLTKIGCVEKGPVEFGETQIWRSEPFPVPALPPTDLAGCNLIQVSYLLKFIAVVANGGPNVHVSIPIVIGTVPLEPIYTAPPRRSSIAASAPMEPTPLEPSAPPALENFIGPPPSYSECVGMYSADIRDPEDENEDTEGTFRPLYPTYATLVAPPPQQGPPFKEPR</sequence>
<dbReference type="InterPro" id="IPR011021">
    <property type="entry name" value="Arrestin-like_N"/>
</dbReference>
<dbReference type="InterPro" id="IPR011022">
    <property type="entry name" value="Arrestin_C-like"/>
</dbReference>
<comment type="similarity">
    <text evidence="1">Belongs to the arrestin family.</text>
</comment>
<dbReference type="GO" id="GO:0005737">
    <property type="term" value="C:cytoplasm"/>
    <property type="evidence" value="ECO:0007669"/>
    <property type="project" value="TreeGrafter"/>
</dbReference>
<dbReference type="Proteomes" id="UP000030665">
    <property type="component" value="Unassembled WGS sequence"/>
</dbReference>
<dbReference type="InterPro" id="IPR050357">
    <property type="entry name" value="Arrestin_domain-protein"/>
</dbReference>
<dbReference type="STRING" id="36087.A0A077Z4G9"/>
<dbReference type="Gene3D" id="2.60.40.640">
    <property type="match status" value="2"/>
</dbReference>
<evidence type="ECO:0000256" key="1">
    <source>
        <dbReference type="ARBA" id="ARBA00005298"/>
    </source>
</evidence>
<evidence type="ECO:0000259" key="2">
    <source>
        <dbReference type="SMART" id="SM01017"/>
    </source>
</evidence>
<dbReference type="InterPro" id="IPR014752">
    <property type="entry name" value="Arrestin-like_C"/>
</dbReference>
<dbReference type="Pfam" id="PF02752">
    <property type="entry name" value="Arrestin_C"/>
    <property type="match status" value="1"/>
</dbReference>
<dbReference type="SMART" id="SM01017">
    <property type="entry name" value="Arrestin_C"/>
    <property type="match status" value="1"/>
</dbReference>
<proteinExistence type="inferred from homology"/>
<dbReference type="AlphaFoldDB" id="A0A077Z4G9"/>
<reference evidence="3" key="1">
    <citation type="submission" date="2014-01" db="EMBL/GenBank/DDBJ databases">
        <authorList>
            <person name="Aslett M."/>
        </authorList>
    </citation>
    <scope>NUCLEOTIDE SEQUENCE</scope>
</reference>
<dbReference type="EMBL" id="HG805905">
    <property type="protein sequence ID" value="CDW54558.1"/>
    <property type="molecule type" value="Genomic_DNA"/>
</dbReference>
<dbReference type="GO" id="GO:0015031">
    <property type="term" value="P:protein transport"/>
    <property type="evidence" value="ECO:0007669"/>
    <property type="project" value="TreeGrafter"/>
</dbReference>
<reference evidence="3" key="2">
    <citation type="submission" date="2014-03" db="EMBL/GenBank/DDBJ databases">
        <title>The whipworm genome and dual-species transcriptomics of an intimate host-pathogen interaction.</title>
        <authorList>
            <person name="Foth B.J."/>
            <person name="Tsai I.J."/>
            <person name="Reid A.J."/>
            <person name="Bancroft A.J."/>
            <person name="Nichol S."/>
            <person name="Tracey A."/>
            <person name="Holroyd N."/>
            <person name="Cotton J.A."/>
            <person name="Stanley E.J."/>
            <person name="Zarowiecki M."/>
            <person name="Liu J.Z."/>
            <person name="Huckvale T."/>
            <person name="Cooper P.J."/>
            <person name="Grencis R.K."/>
            <person name="Berriman M."/>
        </authorList>
    </citation>
    <scope>NUCLEOTIDE SEQUENCE [LARGE SCALE GENOMIC DNA]</scope>
</reference>
<feature type="domain" description="Arrestin C-terminal-like" evidence="2">
    <location>
        <begin position="177"/>
        <end position="309"/>
    </location>
</feature>
<dbReference type="PANTHER" id="PTHR11188">
    <property type="entry name" value="ARRESTIN DOMAIN CONTAINING PROTEIN"/>
    <property type="match status" value="1"/>
</dbReference>
<accession>A0A077Z4G9</accession>
<evidence type="ECO:0000313" key="3">
    <source>
        <dbReference type="EMBL" id="CDW54558.1"/>
    </source>
</evidence>
<dbReference type="SUPFAM" id="SSF81296">
    <property type="entry name" value="E set domains"/>
    <property type="match status" value="2"/>
</dbReference>
<dbReference type="InterPro" id="IPR014756">
    <property type="entry name" value="Ig_E-set"/>
</dbReference>
<protein>
    <submittedName>
        <fullName evidence="3">Arrestin protein</fullName>
    </submittedName>
</protein>
<gene>
    <name evidence="3" type="ORF">TTRE_0000282801</name>
</gene>
<name>A0A077Z4G9_TRITR</name>
<organism evidence="3 4">
    <name type="scientific">Trichuris trichiura</name>
    <name type="common">Whipworm</name>
    <name type="synonym">Trichocephalus trichiurus</name>
    <dbReference type="NCBI Taxonomy" id="36087"/>
    <lineage>
        <taxon>Eukaryota</taxon>
        <taxon>Metazoa</taxon>
        <taxon>Ecdysozoa</taxon>
        <taxon>Nematoda</taxon>
        <taxon>Enoplea</taxon>
        <taxon>Dorylaimia</taxon>
        <taxon>Trichinellida</taxon>
        <taxon>Trichuridae</taxon>
        <taxon>Trichuris</taxon>
    </lineage>
</organism>
<keyword evidence="4" id="KW-1185">Reference proteome</keyword>
<dbReference type="PANTHER" id="PTHR11188:SF176">
    <property type="entry name" value="ARRESTIN DOMAIN-CONTAINING PROTEIN 1"/>
    <property type="match status" value="1"/>
</dbReference>
<dbReference type="OrthoDB" id="2333384at2759"/>
<evidence type="ECO:0000313" key="4">
    <source>
        <dbReference type="Proteomes" id="UP000030665"/>
    </source>
</evidence>